<accession>A0A4S2MJR1</accession>
<feature type="compositionally biased region" description="Low complexity" evidence="1">
    <location>
        <begin position="187"/>
        <end position="196"/>
    </location>
</feature>
<feature type="compositionally biased region" description="Basic residues" evidence="1">
    <location>
        <begin position="477"/>
        <end position="487"/>
    </location>
</feature>
<feature type="region of interest" description="Disordered" evidence="1">
    <location>
        <begin position="299"/>
        <end position="383"/>
    </location>
</feature>
<protein>
    <submittedName>
        <fullName evidence="2">Uncharacterized protein</fullName>
    </submittedName>
</protein>
<feature type="region of interest" description="Disordered" evidence="1">
    <location>
        <begin position="422"/>
        <end position="445"/>
    </location>
</feature>
<dbReference type="EMBL" id="ML220160">
    <property type="protein sequence ID" value="TGZ77035.1"/>
    <property type="molecule type" value="Genomic_DNA"/>
</dbReference>
<feature type="compositionally biased region" description="Low complexity" evidence="1">
    <location>
        <begin position="488"/>
        <end position="500"/>
    </location>
</feature>
<dbReference type="AlphaFoldDB" id="A0A4S2MJR1"/>
<evidence type="ECO:0000313" key="3">
    <source>
        <dbReference type="Proteomes" id="UP000298138"/>
    </source>
</evidence>
<feature type="region of interest" description="Disordered" evidence="1">
    <location>
        <begin position="143"/>
        <end position="266"/>
    </location>
</feature>
<feature type="compositionally biased region" description="Basic and acidic residues" evidence="1">
    <location>
        <begin position="160"/>
        <end position="186"/>
    </location>
</feature>
<feature type="compositionally biased region" description="Acidic residues" evidence="1">
    <location>
        <begin position="200"/>
        <end position="261"/>
    </location>
</feature>
<dbReference type="InParanoid" id="A0A4S2MJR1"/>
<feature type="compositionally biased region" description="Basic and acidic residues" evidence="1">
    <location>
        <begin position="505"/>
        <end position="537"/>
    </location>
</feature>
<evidence type="ECO:0000313" key="2">
    <source>
        <dbReference type="EMBL" id="TGZ77035.1"/>
    </source>
</evidence>
<dbReference type="STRING" id="341454.A0A4S2MJR1"/>
<evidence type="ECO:0000256" key="1">
    <source>
        <dbReference type="SAM" id="MobiDB-lite"/>
    </source>
</evidence>
<organism evidence="2 3">
    <name type="scientific">Ascodesmis nigricans</name>
    <dbReference type="NCBI Taxonomy" id="341454"/>
    <lineage>
        <taxon>Eukaryota</taxon>
        <taxon>Fungi</taxon>
        <taxon>Dikarya</taxon>
        <taxon>Ascomycota</taxon>
        <taxon>Pezizomycotina</taxon>
        <taxon>Pezizomycetes</taxon>
        <taxon>Pezizales</taxon>
        <taxon>Ascodesmidaceae</taxon>
        <taxon>Ascodesmis</taxon>
    </lineage>
</organism>
<reference evidence="2 3" key="1">
    <citation type="submission" date="2019-04" db="EMBL/GenBank/DDBJ databases">
        <title>Comparative genomics and transcriptomics to analyze fruiting body development in filamentous ascomycetes.</title>
        <authorList>
            <consortium name="DOE Joint Genome Institute"/>
            <person name="Lutkenhaus R."/>
            <person name="Traeger S."/>
            <person name="Breuer J."/>
            <person name="Kuo A."/>
            <person name="Lipzen A."/>
            <person name="Pangilinan J."/>
            <person name="Dilworth D."/>
            <person name="Sandor L."/>
            <person name="Poggeler S."/>
            <person name="Barry K."/>
            <person name="Grigoriev I.V."/>
            <person name="Nowrousian M."/>
        </authorList>
    </citation>
    <scope>NUCLEOTIDE SEQUENCE [LARGE SCALE GENOMIC DNA]</scope>
    <source>
        <strain evidence="2 3">CBS 389.68</strain>
    </source>
</reference>
<dbReference type="Proteomes" id="UP000298138">
    <property type="component" value="Unassembled WGS sequence"/>
</dbReference>
<feature type="compositionally biased region" description="Basic residues" evidence="1">
    <location>
        <begin position="349"/>
        <end position="369"/>
    </location>
</feature>
<feature type="region of interest" description="Disordered" evidence="1">
    <location>
        <begin position="466"/>
        <end position="537"/>
    </location>
</feature>
<sequence>MVKIKSYKIGNEWVPVVGDRKDALSLVWCPNYRMLRWSEAAPQNVTFTYNPPKKSPPYIDENNNAHSVFVNEYDCWDDELRAWLKTPSGVSYILFACWRIEPHKWRSGLRPPPKAPESERGPKKSRKVWKQCRSPLAKFRQCGIATLTPTQTRIRRARARGGDEAHGRDGGSDGRSDEPSDDETCRGEAGSDQAGSGEAGGDEEEEDGDEADREGGDADDEAEEELDEEEEEDGDEADREGGDADDEAEEELDEEDEEEDEKERGLTIMEVECSGDEGYPVVIDSSDEQQQVLVEIGSSLCSSSSSDGEIVYESGSDPDWWVDDPIECYVPPVNETNTHGTPPPPPARANRKPHKRKQRSRQRDKKKAGKMAPQEVQGEKEDDVVFVSETIVVSGEDDEEEVEEEVEEDEVMEVVMTATVLEELGRTNAPKRQRKPAAQGKKVAQVETVEEQPAAVEVVEQQRPAQVGRTDVEKRLAKNAKKARNRANRNAQKAADTAAGKGKKRGCEATEEVQKKTGGPEEGGSKKQRVCKDLRFL</sequence>
<name>A0A4S2MJR1_9PEZI</name>
<feature type="region of interest" description="Disordered" evidence="1">
    <location>
        <begin position="106"/>
        <end position="128"/>
    </location>
</feature>
<keyword evidence="3" id="KW-1185">Reference proteome</keyword>
<proteinExistence type="predicted"/>
<gene>
    <name evidence="2" type="ORF">EX30DRAFT_374947</name>
</gene>